<dbReference type="AlphaFoldDB" id="A0A418W2I1"/>
<evidence type="ECO:0008006" key="4">
    <source>
        <dbReference type="Google" id="ProtNLM"/>
    </source>
</evidence>
<evidence type="ECO:0000313" key="3">
    <source>
        <dbReference type="Proteomes" id="UP000283458"/>
    </source>
</evidence>
<dbReference type="OrthoDB" id="7352860at2"/>
<protein>
    <recommendedName>
        <fullName evidence="4">Lipoprotein</fullName>
    </recommendedName>
</protein>
<dbReference type="EMBL" id="QYUL01000001">
    <property type="protein sequence ID" value="RJF84221.1"/>
    <property type="molecule type" value="Genomic_DNA"/>
</dbReference>
<gene>
    <name evidence="2" type="ORF">D3877_06500</name>
</gene>
<organism evidence="2 3">
    <name type="scientific">Azospirillum cavernae</name>
    <dbReference type="NCBI Taxonomy" id="2320860"/>
    <lineage>
        <taxon>Bacteria</taxon>
        <taxon>Pseudomonadati</taxon>
        <taxon>Pseudomonadota</taxon>
        <taxon>Alphaproteobacteria</taxon>
        <taxon>Rhodospirillales</taxon>
        <taxon>Azospirillaceae</taxon>
        <taxon>Azospirillum</taxon>
    </lineage>
</organism>
<dbReference type="RefSeq" id="WP_119830831.1">
    <property type="nucleotide sequence ID" value="NZ_QYUL01000001.1"/>
</dbReference>
<dbReference type="PROSITE" id="PS51257">
    <property type="entry name" value="PROKAR_LIPOPROTEIN"/>
    <property type="match status" value="1"/>
</dbReference>
<evidence type="ECO:0000313" key="2">
    <source>
        <dbReference type="EMBL" id="RJF84221.1"/>
    </source>
</evidence>
<feature type="signal peptide" evidence="1">
    <location>
        <begin position="1"/>
        <end position="19"/>
    </location>
</feature>
<feature type="chain" id="PRO_5019164481" description="Lipoprotein" evidence="1">
    <location>
        <begin position="20"/>
        <end position="109"/>
    </location>
</feature>
<proteinExistence type="predicted"/>
<evidence type="ECO:0000256" key="1">
    <source>
        <dbReference type="SAM" id="SignalP"/>
    </source>
</evidence>
<comment type="caution">
    <text evidence="2">The sequence shown here is derived from an EMBL/GenBank/DDBJ whole genome shotgun (WGS) entry which is preliminary data.</text>
</comment>
<sequence>MKRALAALALCLPALSGCSGEPSEAEMRALVEGHTRRALERQGVVFRAFDVFRKQGCVAAKDKPDQLDCYYAASFSPQPGQPQMTVNGKGRFYTGAKGLVFEDLGAQPR</sequence>
<dbReference type="Proteomes" id="UP000283458">
    <property type="component" value="Unassembled WGS sequence"/>
</dbReference>
<accession>A0A418W2I1</accession>
<keyword evidence="1" id="KW-0732">Signal</keyword>
<name>A0A418W2I1_9PROT</name>
<keyword evidence="3" id="KW-1185">Reference proteome</keyword>
<reference evidence="2 3" key="1">
    <citation type="submission" date="2018-09" db="EMBL/GenBank/DDBJ databases">
        <authorList>
            <person name="Zhu H."/>
        </authorList>
    </citation>
    <scope>NUCLEOTIDE SEQUENCE [LARGE SCALE GENOMIC DNA]</scope>
    <source>
        <strain evidence="2 3">K2W22B-5</strain>
    </source>
</reference>